<reference evidence="4 5" key="1">
    <citation type="journal article" date="2015" name="Nature">
        <title>rRNA introns, odd ribosomes, and small enigmatic genomes across a large radiation of phyla.</title>
        <authorList>
            <person name="Brown C.T."/>
            <person name="Hug L.A."/>
            <person name="Thomas B.C."/>
            <person name="Sharon I."/>
            <person name="Castelle C.J."/>
            <person name="Singh A."/>
            <person name="Wilkins M.J."/>
            <person name="Williams K.H."/>
            <person name="Banfield J.F."/>
        </authorList>
    </citation>
    <scope>NUCLEOTIDE SEQUENCE [LARGE SCALE GENOMIC DNA]</scope>
</reference>
<sequence length="303" mass="34007">MACFMWTGRRKSMTNPKKKNNREILCAFFGSGAESGDALAQLQRLGLEPALVIRNKELPPEIYNTEWDVFVVASYGKILPKAVLDIPKHGCLNIHPSLLPKFRGPSPVLSAILGDERKTGVTIMQMNEEMDTGPIVAQASIEIDEEEWPQKGSLLTTMLFTEGANLLVEIMPQWIAGGIKPEPQNNSEATYTRKFTDEDARIDPRGDARAQFLKIMAFDKNPRAYFLDSRNRRIIVTDAEIKADKLEILKVIPEGKKEMPYAERAFALRRAMRARVPRTRGRRLHACSLPTPPPYTAPGPPQP</sequence>
<name>A0A0G1YTM2_9BACT</name>
<protein>
    <recommendedName>
        <fullName evidence="1">methionyl-tRNA formyltransferase</fullName>
        <ecNumber evidence="1">2.1.2.9</ecNumber>
    </recommendedName>
</protein>
<evidence type="ECO:0000256" key="2">
    <source>
        <dbReference type="SAM" id="MobiDB-lite"/>
    </source>
</evidence>
<dbReference type="Proteomes" id="UP000034201">
    <property type="component" value="Unassembled WGS sequence"/>
</dbReference>
<dbReference type="InterPro" id="IPR036477">
    <property type="entry name" value="Formyl_transf_N_sf"/>
</dbReference>
<dbReference type="AlphaFoldDB" id="A0A0G1YTM2"/>
<dbReference type="InterPro" id="IPR001555">
    <property type="entry name" value="GART_AS"/>
</dbReference>
<dbReference type="PATRIC" id="fig|1618608.3.peg.943"/>
<gene>
    <name evidence="4" type="ORF">UY61_C0084G0005</name>
</gene>
<dbReference type="EC" id="2.1.2.9" evidence="1"/>
<dbReference type="InterPro" id="IPR041711">
    <property type="entry name" value="Met-tRNA-FMT_N"/>
</dbReference>
<accession>A0A0G1YTM2</accession>
<evidence type="ECO:0000313" key="5">
    <source>
        <dbReference type="Proteomes" id="UP000034201"/>
    </source>
</evidence>
<organism evidence="4 5">
    <name type="scientific">Candidatus Adlerbacteria bacterium GW2011_GWC1_50_9</name>
    <dbReference type="NCBI Taxonomy" id="1618608"/>
    <lineage>
        <taxon>Bacteria</taxon>
        <taxon>Candidatus Adleribacteriota</taxon>
    </lineage>
</organism>
<dbReference type="GO" id="GO:0004479">
    <property type="term" value="F:methionyl-tRNA formyltransferase activity"/>
    <property type="evidence" value="ECO:0007669"/>
    <property type="project" value="UniProtKB-EC"/>
</dbReference>
<feature type="region of interest" description="Disordered" evidence="2">
    <location>
        <begin position="277"/>
        <end position="303"/>
    </location>
</feature>
<feature type="domain" description="Formyl transferase N-terminal" evidence="3">
    <location>
        <begin position="54"/>
        <end position="147"/>
    </location>
</feature>
<dbReference type="CDD" id="cd08646">
    <property type="entry name" value="FMT_core_Met-tRNA-FMT_N"/>
    <property type="match status" value="1"/>
</dbReference>
<dbReference type="EMBL" id="LCQQ01000084">
    <property type="protein sequence ID" value="KKW18382.1"/>
    <property type="molecule type" value="Genomic_DNA"/>
</dbReference>
<dbReference type="PANTHER" id="PTHR11138:SF5">
    <property type="entry name" value="METHIONYL-TRNA FORMYLTRANSFERASE, MITOCHONDRIAL"/>
    <property type="match status" value="1"/>
</dbReference>
<evidence type="ECO:0000259" key="3">
    <source>
        <dbReference type="Pfam" id="PF00551"/>
    </source>
</evidence>
<evidence type="ECO:0000313" key="4">
    <source>
        <dbReference type="EMBL" id="KKW18382.1"/>
    </source>
</evidence>
<dbReference type="PANTHER" id="PTHR11138">
    <property type="entry name" value="METHIONYL-TRNA FORMYLTRANSFERASE"/>
    <property type="match status" value="1"/>
</dbReference>
<evidence type="ECO:0000256" key="1">
    <source>
        <dbReference type="ARBA" id="ARBA00012261"/>
    </source>
</evidence>
<dbReference type="InterPro" id="IPR002376">
    <property type="entry name" value="Formyl_transf_N"/>
</dbReference>
<dbReference type="Pfam" id="PF00551">
    <property type="entry name" value="Formyl_trans_N"/>
    <property type="match status" value="1"/>
</dbReference>
<dbReference type="PROSITE" id="PS00373">
    <property type="entry name" value="GART"/>
    <property type="match status" value="1"/>
</dbReference>
<dbReference type="Gene3D" id="3.40.50.12230">
    <property type="match status" value="1"/>
</dbReference>
<dbReference type="GO" id="GO:0005829">
    <property type="term" value="C:cytosol"/>
    <property type="evidence" value="ECO:0007669"/>
    <property type="project" value="TreeGrafter"/>
</dbReference>
<proteinExistence type="predicted"/>
<comment type="caution">
    <text evidence="4">The sequence shown here is derived from an EMBL/GenBank/DDBJ whole genome shotgun (WGS) entry which is preliminary data.</text>
</comment>
<keyword evidence="4" id="KW-0808">Transferase</keyword>
<dbReference type="SUPFAM" id="SSF53328">
    <property type="entry name" value="Formyltransferase"/>
    <property type="match status" value="1"/>
</dbReference>
<feature type="compositionally biased region" description="Pro residues" evidence="2">
    <location>
        <begin position="290"/>
        <end position="303"/>
    </location>
</feature>